<name>A0A2P2IVV4_RHIMU</name>
<protein>
    <submittedName>
        <fullName evidence="1">Uncharacterized protein</fullName>
    </submittedName>
</protein>
<accession>A0A2P2IVV4</accession>
<reference evidence="1" key="1">
    <citation type="submission" date="2018-02" db="EMBL/GenBank/DDBJ databases">
        <title>Rhizophora mucronata_Transcriptome.</title>
        <authorList>
            <person name="Meera S.P."/>
            <person name="Sreeshan A."/>
            <person name="Augustine A."/>
        </authorList>
    </citation>
    <scope>NUCLEOTIDE SEQUENCE</scope>
    <source>
        <tissue evidence="1">Leaf</tissue>
    </source>
</reference>
<dbReference type="AlphaFoldDB" id="A0A2P2IVV4"/>
<proteinExistence type="predicted"/>
<evidence type="ECO:0000313" key="1">
    <source>
        <dbReference type="EMBL" id="MBW85348.1"/>
    </source>
</evidence>
<organism evidence="1">
    <name type="scientific">Rhizophora mucronata</name>
    <name type="common">Asiatic mangrove</name>
    <dbReference type="NCBI Taxonomy" id="61149"/>
    <lineage>
        <taxon>Eukaryota</taxon>
        <taxon>Viridiplantae</taxon>
        <taxon>Streptophyta</taxon>
        <taxon>Embryophyta</taxon>
        <taxon>Tracheophyta</taxon>
        <taxon>Spermatophyta</taxon>
        <taxon>Magnoliopsida</taxon>
        <taxon>eudicotyledons</taxon>
        <taxon>Gunneridae</taxon>
        <taxon>Pentapetalae</taxon>
        <taxon>rosids</taxon>
        <taxon>fabids</taxon>
        <taxon>Malpighiales</taxon>
        <taxon>Rhizophoraceae</taxon>
        <taxon>Rhizophora</taxon>
    </lineage>
</organism>
<dbReference type="EMBL" id="GGEC01004865">
    <property type="protein sequence ID" value="MBW85348.1"/>
    <property type="molecule type" value="Transcribed_RNA"/>
</dbReference>
<sequence length="60" mass="6637">MMERNMHCYNSSKAFLSEGKLPMILQLTQKLHLGISIIKKTAVTAACGMGLIVIRKQAMS</sequence>